<sequence>MPAGDHAFLFDIPLPSKILGTITGPNHQYHTYRVDAIVERRLKPDLVVSQPIRIYQVSDLETSYLRPHCPLVSPMLEGHSSQDIQYCISIADRNVPFGCTFPIECWFAPLVKGAKLSTVTVEVIEKQTAQLEATAAESVRHNVRFITAAQTQIVFCKTIDFSGEQEVSGDEFSEIEWRFATSVCLPRSMDACSQSIATKHVKIAHELRVTAEFRDESGNVVAKVRVWFPGYLELVSDGNQVAEVLPFKIHMTPNVGGEDQSVQQVIQRVHETRCPPPAYSDHFSDLIVPVANQLHLFEDPLLAEIHSARSSGEGSSMDGVDPSPRYEETV</sequence>
<evidence type="ECO:0000256" key="1">
    <source>
        <dbReference type="SAM" id="MobiDB-lite"/>
    </source>
</evidence>
<comment type="caution">
    <text evidence="2">The sequence shown here is derived from an EMBL/GenBank/DDBJ whole genome shotgun (WGS) entry which is preliminary data.</text>
</comment>
<evidence type="ECO:0008006" key="4">
    <source>
        <dbReference type="Google" id="ProtNLM"/>
    </source>
</evidence>
<dbReference type="EMBL" id="JAPQKL010000006">
    <property type="protein sequence ID" value="KAJ5124857.1"/>
    <property type="molecule type" value="Genomic_DNA"/>
</dbReference>
<dbReference type="InterPro" id="IPR014752">
    <property type="entry name" value="Arrestin-like_C"/>
</dbReference>
<dbReference type="Gene3D" id="2.60.40.640">
    <property type="match status" value="1"/>
</dbReference>
<dbReference type="GeneID" id="81408596"/>
<evidence type="ECO:0000313" key="3">
    <source>
        <dbReference type="Proteomes" id="UP001149079"/>
    </source>
</evidence>
<evidence type="ECO:0000313" key="2">
    <source>
        <dbReference type="EMBL" id="KAJ5124857.1"/>
    </source>
</evidence>
<organism evidence="2 3">
    <name type="scientific">Penicillium bovifimosum</name>
    <dbReference type="NCBI Taxonomy" id="126998"/>
    <lineage>
        <taxon>Eukaryota</taxon>
        <taxon>Fungi</taxon>
        <taxon>Dikarya</taxon>
        <taxon>Ascomycota</taxon>
        <taxon>Pezizomycotina</taxon>
        <taxon>Eurotiomycetes</taxon>
        <taxon>Eurotiomycetidae</taxon>
        <taxon>Eurotiales</taxon>
        <taxon>Aspergillaceae</taxon>
        <taxon>Penicillium</taxon>
    </lineage>
</organism>
<protein>
    <recommendedName>
        <fullName evidence="4">Arrestin C-terminal-like domain-containing protein</fullName>
    </recommendedName>
</protein>
<reference evidence="2" key="2">
    <citation type="journal article" date="2023" name="IMA Fungus">
        <title>Comparative genomic study of the Penicillium genus elucidates a diverse pangenome and 15 lateral gene transfer events.</title>
        <authorList>
            <person name="Petersen C."/>
            <person name="Sorensen T."/>
            <person name="Nielsen M.R."/>
            <person name="Sondergaard T.E."/>
            <person name="Sorensen J.L."/>
            <person name="Fitzpatrick D.A."/>
            <person name="Frisvad J.C."/>
            <person name="Nielsen K.L."/>
        </authorList>
    </citation>
    <scope>NUCLEOTIDE SEQUENCE</scope>
    <source>
        <strain evidence="2">IBT 22155</strain>
    </source>
</reference>
<feature type="region of interest" description="Disordered" evidence="1">
    <location>
        <begin position="308"/>
        <end position="330"/>
    </location>
</feature>
<dbReference type="AlphaFoldDB" id="A0A9W9KXQ3"/>
<dbReference type="OrthoDB" id="2333384at2759"/>
<name>A0A9W9KXQ3_9EURO</name>
<keyword evidence="3" id="KW-1185">Reference proteome</keyword>
<proteinExistence type="predicted"/>
<gene>
    <name evidence="2" type="ORF">N7515_008682</name>
</gene>
<accession>A0A9W9KXQ3</accession>
<reference evidence="2" key="1">
    <citation type="submission" date="2022-11" db="EMBL/GenBank/DDBJ databases">
        <authorList>
            <person name="Petersen C."/>
        </authorList>
    </citation>
    <scope>NUCLEOTIDE SEQUENCE</scope>
    <source>
        <strain evidence="2">IBT 22155</strain>
    </source>
</reference>
<dbReference type="Proteomes" id="UP001149079">
    <property type="component" value="Unassembled WGS sequence"/>
</dbReference>
<dbReference type="RefSeq" id="XP_056519256.1">
    <property type="nucleotide sequence ID" value="XM_056669426.1"/>
</dbReference>